<organism evidence="1 2">
    <name type="scientific">Occallatibacter riparius</name>
    <dbReference type="NCBI Taxonomy" id="1002689"/>
    <lineage>
        <taxon>Bacteria</taxon>
        <taxon>Pseudomonadati</taxon>
        <taxon>Acidobacteriota</taxon>
        <taxon>Terriglobia</taxon>
        <taxon>Terriglobales</taxon>
        <taxon>Acidobacteriaceae</taxon>
        <taxon>Occallatibacter</taxon>
    </lineage>
</organism>
<evidence type="ECO:0000313" key="2">
    <source>
        <dbReference type="Proteomes" id="UP001059380"/>
    </source>
</evidence>
<evidence type="ECO:0000313" key="1">
    <source>
        <dbReference type="EMBL" id="UWZ83419.1"/>
    </source>
</evidence>
<sequence>MPGSLRLRLQSGPHSVPLKRVYRVAGFAALSGEPDEYFAGWFRFYGKQTPVFDLNRVICETPTPEEYGSRILVVEAAPNAAVTYIGLLAPGVTDTTGADDRDVTPLDLDLYLQMLTNFIPTPPTQ</sequence>
<name>A0A9J7BLA7_9BACT</name>
<proteinExistence type="predicted"/>
<dbReference type="AlphaFoldDB" id="A0A9J7BLA7"/>
<dbReference type="Proteomes" id="UP001059380">
    <property type="component" value="Chromosome"/>
</dbReference>
<protein>
    <submittedName>
        <fullName evidence="1">Chemotaxis protein CheW</fullName>
    </submittedName>
</protein>
<accession>A0A9J7BLA7</accession>
<dbReference type="SUPFAM" id="SSF50341">
    <property type="entry name" value="CheW-like"/>
    <property type="match status" value="1"/>
</dbReference>
<keyword evidence="2" id="KW-1185">Reference proteome</keyword>
<dbReference type="GO" id="GO:0006935">
    <property type="term" value="P:chemotaxis"/>
    <property type="evidence" value="ECO:0007669"/>
    <property type="project" value="InterPro"/>
</dbReference>
<dbReference type="InterPro" id="IPR036061">
    <property type="entry name" value="CheW-like_dom_sf"/>
</dbReference>
<reference evidence="1" key="1">
    <citation type="submission" date="2021-04" db="EMBL/GenBank/DDBJ databases">
        <title>Phylogenetic analysis of Acidobacteriaceae.</title>
        <authorList>
            <person name="Qiu L."/>
            <person name="Zhang Q."/>
        </authorList>
    </citation>
    <scope>NUCLEOTIDE SEQUENCE</scope>
    <source>
        <strain evidence="1">DSM 25168</strain>
    </source>
</reference>
<dbReference type="RefSeq" id="WP_260792754.1">
    <property type="nucleotide sequence ID" value="NZ_CP093313.1"/>
</dbReference>
<dbReference type="KEGG" id="orp:MOP44_22985"/>
<gene>
    <name evidence="1" type="ORF">MOP44_22985</name>
</gene>
<dbReference type="EMBL" id="CP093313">
    <property type="protein sequence ID" value="UWZ83419.1"/>
    <property type="molecule type" value="Genomic_DNA"/>
</dbReference>
<dbReference type="GO" id="GO:0007165">
    <property type="term" value="P:signal transduction"/>
    <property type="evidence" value="ECO:0007669"/>
    <property type="project" value="InterPro"/>
</dbReference>